<dbReference type="EMBL" id="PVNE01000020">
    <property type="protein sequence ID" value="PRX39790.1"/>
    <property type="molecule type" value="Genomic_DNA"/>
</dbReference>
<proteinExistence type="predicted"/>
<feature type="transmembrane region" description="Helical" evidence="1">
    <location>
        <begin position="45"/>
        <end position="63"/>
    </location>
</feature>
<evidence type="ECO:0000313" key="2">
    <source>
        <dbReference type="EMBL" id="PRX39790.1"/>
    </source>
</evidence>
<keyword evidence="3" id="KW-1185">Reference proteome</keyword>
<evidence type="ECO:0000313" key="3">
    <source>
        <dbReference type="Proteomes" id="UP000237797"/>
    </source>
</evidence>
<reference evidence="2 3" key="1">
    <citation type="submission" date="2018-03" db="EMBL/GenBank/DDBJ databases">
        <title>Genomic Encyclopedia of Archaeal and Bacterial Type Strains, Phase II (KMG-II): from individual species to whole genera.</title>
        <authorList>
            <person name="Goeker M."/>
        </authorList>
    </citation>
    <scope>NUCLEOTIDE SEQUENCE [LARGE SCALE GENOMIC DNA]</scope>
    <source>
        <strain evidence="2 3">DSM 44946</strain>
    </source>
</reference>
<dbReference type="AlphaFoldDB" id="A0A2T0LCP8"/>
<accession>A0A2T0LCP8</accession>
<evidence type="ECO:0000256" key="1">
    <source>
        <dbReference type="SAM" id="Phobius"/>
    </source>
</evidence>
<gene>
    <name evidence="2" type="ORF">CLV97_12034</name>
</gene>
<sequence length="73" mass="8610">MTRRVMRMPLKTKMFIVRALVIISALSVLVLVLTTFDDPDTTGRIYMLLWVCILLLLYHNSLARRMKNREKND</sequence>
<keyword evidence="1" id="KW-1133">Transmembrane helix</keyword>
<keyword evidence="1" id="KW-0812">Transmembrane</keyword>
<organism evidence="2 3">
    <name type="scientific">Planifilum fimeticola</name>
    <dbReference type="NCBI Taxonomy" id="201975"/>
    <lineage>
        <taxon>Bacteria</taxon>
        <taxon>Bacillati</taxon>
        <taxon>Bacillota</taxon>
        <taxon>Bacilli</taxon>
        <taxon>Bacillales</taxon>
        <taxon>Thermoactinomycetaceae</taxon>
        <taxon>Planifilum</taxon>
    </lineage>
</organism>
<dbReference type="Proteomes" id="UP000237797">
    <property type="component" value="Unassembled WGS sequence"/>
</dbReference>
<name>A0A2T0LCP8_9BACL</name>
<keyword evidence="1" id="KW-0472">Membrane</keyword>
<comment type="caution">
    <text evidence="2">The sequence shown here is derived from an EMBL/GenBank/DDBJ whole genome shotgun (WGS) entry which is preliminary data.</text>
</comment>
<protein>
    <submittedName>
        <fullName evidence="2">Uncharacterized protein</fullName>
    </submittedName>
</protein>